<evidence type="ECO:0000313" key="1">
    <source>
        <dbReference type="EMBL" id="KAJ0099684.1"/>
    </source>
</evidence>
<dbReference type="Proteomes" id="UP001164250">
    <property type="component" value="Chromosome 4"/>
</dbReference>
<reference evidence="2" key="1">
    <citation type="journal article" date="2023" name="G3 (Bethesda)">
        <title>Genome assembly and association tests identify interacting loci associated with vigor, precocity, and sex in interspecific pistachio rootstocks.</title>
        <authorList>
            <person name="Palmer W."/>
            <person name="Jacygrad E."/>
            <person name="Sagayaradj S."/>
            <person name="Cavanaugh K."/>
            <person name="Han R."/>
            <person name="Bertier L."/>
            <person name="Beede B."/>
            <person name="Kafkas S."/>
            <person name="Golino D."/>
            <person name="Preece J."/>
            <person name="Michelmore R."/>
        </authorList>
    </citation>
    <scope>NUCLEOTIDE SEQUENCE [LARGE SCALE GENOMIC DNA]</scope>
</reference>
<accession>A0ACC1BL67</accession>
<protein>
    <submittedName>
        <fullName evidence="1">Uncharacterized protein</fullName>
    </submittedName>
</protein>
<sequence>MQPCFDDSKHLRQPLSQLLRNLSSRVRKVIVIHDSMMGSVIQEVRLIPNIESYSFHSVSAFTVYLYIVETMGNSIEANDVFPKDIPSLEDCFTKEFLDSVASEYDNQKFNSGNVYNSCRVLEEATWIC</sequence>
<organism evidence="1 2">
    <name type="scientific">Pistacia atlantica</name>
    <dbReference type="NCBI Taxonomy" id="434234"/>
    <lineage>
        <taxon>Eukaryota</taxon>
        <taxon>Viridiplantae</taxon>
        <taxon>Streptophyta</taxon>
        <taxon>Embryophyta</taxon>
        <taxon>Tracheophyta</taxon>
        <taxon>Spermatophyta</taxon>
        <taxon>Magnoliopsida</taxon>
        <taxon>eudicotyledons</taxon>
        <taxon>Gunneridae</taxon>
        <taxon>Pentapetalae</taxon>
        <taxon>rosids</taxon>
        <taxon>malvids</taxon>
        <taxon>Sapindales</taxon>
        <taxon>Anacardiaceae</taxon>
        <taxon>Pistacia</taxon>
    </lineage>
</organism>
<gene>
    <name evidence="1" type="ORF">Patl1_20460</name>
</gene>
<comment type="caution">
    <text evidence="1">The sequence shown here is derived from an EMBL/GenBank/DDBJ whole genome shotgun (WGS) entry which is preliminary data.</text>
</comment>
<keyword evidence="2" id="KW-1185">Reference proteome</keyword>
<proteinExistence type="predicted"/>
<evidence type="ECO:0000313" key="2">
    <source>
        <dbReference type="Proteomes" id="UP001164250"/>
    </source>
</evidence>
<name>A0ACC1BL67_9ROSI</name>
<dbReference type="EMBL" id="CM047900">
    <property type="protein sequence ID" value="KAJ0099684.1"/>
    <property type="molecule type" value="Genomic_DNA"/>
</dbReference>